<dbReference type="SUPFAM" id="SSF109604">
    <property type="entry name" value="HD-domain/PDEase-like"/>
    <property type="match status" value="1"/>
</dbReference>
<dbReference type="RefSeq" id="XP_056842993.1">
    <property type="nucleotide sequence ID" value="XM_056987013.1"/>
</dbReference>
<dbReference type="Proteomes" id="UP000504610">
    <property type="component" value="Chromosome 6"/>
</dbReference>
<name>A0A9W3BUR9_RAPSA</name>
<dbReference type="GeneID" id="130495595"/>
<reference evidence="4" key="2">
    <citation type="submission" date="2025-08" db="UniProtKB">
        <authorList>
            <consortium name="RefSeq"/>
        </authorList>
    </citation>
    <scope>IDENTIFICATION</scope>
    <source>
        <tissue evidence="4">Leaf</tissue>
    </source>
</reference>
<evidence type="ECO:0000313" key="3">
    <source>
        <dbReference type="Proteomes" id="UP000504610"/>
    </source>
</evidence>
<dbReference type="PANTHER" id="PTHR11845:SF17">
    <property type="entry name" value="5'-DEOXYNUCLEOTIDASE"/>
    <property type="match status" value="1"/>
</dbReference>
<dbReference type="GO" id="GO:0002953">
    <property type="term" value="F:5'-deoxynucleotidase activity"/>
    <property type="evidence" value="ECO:0007669"/>
    <property type="project" value="InterPro"/>
</dbReference>
<dbReference type="Gene3D" id="1.10.3210.10">
    <property type="entry name" value="Hypothetical protein af1432"/>
    <property type="match status" value="1"/>
</dbReference>
<evidence type="ECO:0000259" key="2">
    <source>
        <dbReference type="Pfam" id="PF13023"/>
    </source>
</evidence>
<dbReference type="AlphaFoldDB" id="A0A9W3BUR9"/>
<dbReference type="InterPro" id="IPR039356">
    <property type="entry name" value="YfbR/HDDC2"/>
</dbReference>
<organism evidence="3 4">
    <name type="scientific">Raphanus sativus</name>
    <name type="common">Radish</name>
    <name type="synonym">Raphanus raphanistrum var. sativus</name>
    <dbReference type="NCBI Taxonomy" id="3726"/>
    <lineage>
        <taxon>Eukaryota</taxon>
        <taxon>Viridiplantae</taxon>
        <taxon>Streptophyta</taxon>
        <taxon>Embryophyta</taxon>
        <taxon>Tracheophyta</taxon>
        <taxon>Spermatophyta</taxon>
        <taxon>Magnoliopsida</taxon>
        <taxon>eudicotyledons</taxon>
        <taxon>Gunneridae</taxon>
        <taxon>Pentapetalae</taxon>
        <taxon>rosids</taxon>
        <taxon>malvids</taxon>
        <taxon>Brassicales</taxon>
        <taxon>Brassicaceae</taxon>
        <taxon>Brassiceae</taxon>
        <taxon>Raphanus</taxon>
    </lineage>
</organism>
<dbReference type="Pfam" id="PF13023">
    <property type="entry name" value="HD_3"/>
    <property type="match status" value="1"/>
</dbReference>
<evidence type="ECO:0000256" key="1">
    <source>
        <dbReference type="SAM" id="Coils"/>
    </source>
</evidence>
<accession>A0A9W3BUR9</accession>
<protein>
    <submittedName>
        <fullName evidence="4">5'-deoxynucleotidase hdd1-like</fullName>
    </submittedName>
</protein>
<keyword evidence="3" id="KW-1185">Reference proteome</keyword>
<sequence length="243" mass="26920">MEKPGMIEEGPWANYFQTFGLIRRRFTSFNHRSTLPSASKKLLFLRNPTPSPTIVAVRCQNTYSDGSTEHTNHASSASSSIDFLNPLPSPQGVCVRKGWINQEINGPEPIADHMYHMSLMALIAADLTGVDRERCIKMAIVHDIAEVNGGDLDIYSITTMDGSCSCSDGELLEQIRTVSRQKGELQQQEVELRAQMMAMEIQRGFESSDLANLETRNVPESSGEAVSSLSVPSSDLASKWYNF</sequence>
<dbReference type="PANTHER" id="PTHR11845">
    <property type="entry name" value="5'-DEOXYNUCLEOTIDASE HDDC2"/>
    <property type="match status" value="1"/>
</dbReference>
<feature type="coiled-coil region" evidence="1">
    <location>
        <begin position="175"/>
        <end position="202"/>
    </location>
</feature>
<evidence type="ECO:0000313" key="4">
    <source>
        <dbReference type="RefSeq" id="XP_056842993.1"/>
    </source>
</evidence>
<dbReference type="GO" id="GO:0005737">
    <property type="term" value="C:cytoplasm"/>
    <property type="evidence" value="ECO:0007669"/>
    <property type="project" value="TreeGrafter"/>
</dbReference>
<proteinExistence type="predicted"/>
<dbReference type="OrthoDB" id="10254258at2759"/>
<keyword evidence="1" id="KW-0175">Coiled coil</keyword>
<dbReference type="KEGG" id="rsz:130495595"/>
<reference evidence="3" key="1">
    <citation type="journal article" date="2019" name="Database">
        <title>The radish genome database (RadishGD): an integrated information resource for radish genomics.</title>
        <authorList>
            <person name="Yu H.J."/>
            <person name="Baek S."/>
            <person name="Lee Y.J."/>
            <person name="Cho A."/>
            <person name="Mun J.H."/>
        </authorList>
    </citation>
    <scope>NUCLEOTIDE SEQUENCE [LARGE SCALE GENOMIC DNA]</scope>
    <source>
        <strain evidence="3">cv. WK10039</strain>
    </source>
</reference>
<feature type="domain" description="HD" evidence="2">
    <location>
        <begin position="96"/>
        <end position="156"/>
    </location>
</feature>
<dbReference type="InterPro" id="IPR006674">
    <property type="entry name" value="HD_domain"/>
</dbReference>
<gene>
    <name evidence="4" type="primary">LOC130495595</name>
</gene>